<proteinExistence type="predicted"/>
<dbReference type="Gene3D" id="3.55.50.30">
    <property type="match status" value="1"/>
</dbReference>
<dbReference type="RefSeq" id="WP_145710023.1">
    <property type="nucleotide sequence ID" value="NZ_BAAAFY010000001.1"/>
</dbReference>
<dbReference type="Gene3D" id="2.60.120.1440">
    <property type="match status" value="1"/>
</dbReference>
<sequence length="322" mass="34872">MDVRQLFIKHAQGACTAEEKALLIAYLQQGGSPGDLPDPEELGQVTPPAPMGAAASERVLENVLAIPDAPERGRYRKLVIQWTAAAAVIAAVILLAFLWQRGHRPAWVSRHTGYGEISKITLPDGSIITLNANSILKYDSAMPRHAAREVWLQGEAFFDVAPDASGKFAVHAGEALKIAVLGTQFNVRSGDSTVQVVLNSGRVKISAENSEHTGNTLLLQPGEMAVYHRSGLLNKQAADTVALTGWKDNRLTFHGTSLEEIAALVHRQFGVEVMFEEAQLRTLPFTGTAPANDLELLLSILERSLDIRIDKSGGQIVIRPAH</sequence>
<dbReference type="GO" id="GO:0016989">
    <property type="term" value="F:sigma factor antagonist activity"/>
    <property type="evidence" value="ECO:0007669"/>
    <property type="project" value="TreeGrafter"/>
</dbReference>
<name>A0A562TC26_CHIJA</name>
<dbReference type="Pfam" id="PF04773">
    <property type="entry name" value="FecR"/>
    <property type="match status" value="1"/>
</dbReference>
<feature type="transmembrane region" description="Helical" evidence="1">
    <location>
        <begin position="79"/>
        <end position="99"/>
    </location>
</feature>
<keyword evidence="1" id="KW-0812">Transmembrane</keyword>
<gene>
    <name evidence="4" type="ORF">LX66_0198</name>
</gene>
<organism evidence="4 5">
    <name type="scientific">Chitinophaga japonensis</name>
    <name type="common">Flexibacter japonensis</name>
    <dbReference type="NCBI Taxonomy" id="104662"/>
    <lineage>
        <taxon>Bacteria</taxon>
        <taxon>Pseudomonadati</taxon>
        <taxon>Bacteroidota</taxon>
        <taxon>Chitinophagia</taxon>
        <taxon>Chitinophagales</taxon>
        <taxon>Chitinophagaceae</taxon>
        <taxon>Chitinophaga</taxon>
    </lineage>
</organism>
<protein>
    <submittedName>
        <fullName evidence="4">FecR family protein</fullName>
    </submittedName>
</protein>
<feature type="domain" description="Protein FecR C-terminal" evidence="3">
    <location>
        <begin position="250"/>
        <end position="318"/>
    </location>
</feature>
<dbReference type="PANTHER" id="PTHR30273">
    <property type="entry name" value="PERIPLASMIC SIGNAL SENSOR AND SIGMA FACTOR ACTIVATOR FECR-RELATED"/>
    <property type="match status" value="1"/>
</dbReference>
<reference evidence="4 5" key="1">
    <citation type="journal article" date="2013" name="Stand. Genomic Sci.">
        <title>Genomic Encyclopedia of Type Strains, Phase I: The one thousand microbial genomes (KMG-I) project.</title>
        <authorList>
            <person name="Kyrpides N.C."/>
            <person name="Woyke T."/>
            <person name="Eisen J.A."/>
            <person name="Garrity G."/>
            <person name="Lilburn T.G."/>
            <person name="Beck B.J."/>
            <person name="Whitman W.B."/>
            <person name="Hugenholtz P."/>
            <person name="Klenk H.P."/>
        </authorList>
    </citation>
    <scope>NUCLEOTIDE SEQUENCE [LARGE SCALE GENOMIC DNA]</scope>
    <source>
        <strain evidence="4 5">DSM 13484</strain>
    </source>
</reference>
<dbReference type="Pfam" id="PF16344">
    <property type="entry name" value="FecR_C"/>
    <property type="match status" value="1"/>
</dbReference>
<evidence type="ECO:0000256" key="1">
    <source>
        <dbReference type="SAM" id="Phobius"/>
    </source>
</evidence>
<dbReference type="InterPro" id="IPR006860">
    <property type="entry name" value="FecR"/>
</dbReference>
<evidence type="ECO:0000313" key="5">
    <source>
        <dbReference type="Proteomes" id="UP000316778"/>
    </source>
</evidence>
<evidence type="ECO:0000259" key="3">
    <source>
        <dbReference type="Pfam" id="PF16344"/>
    </source>
</evidence>
<dbReference type="InterPro" id="IPR032508">
    <property type="entry name" value="FecR_C"/>
</dbReference>
<evidence type="ECO:0000313" key="4">
    <source>
        <dbReference type="EMBL" id="TWI90838.1"/>
    </source>
</evidence>
<feature type="domain" description="FecR protein" evidence="2">
    <location>
        <begin position="112"/>
        <end position="204"/>
    </location>
</feature>
<keyword evidence="5" id="KW-1185">Reference proteome</keyword>
<dbReference type="EMBL" id="VLLG01000002">
    <property type="protein sequence ID" value="TWI90838.1"/>
    <property type="molecule type" value="Genomic_DNA"/>
</dbReference>
<comment type="caution">
    <text evidence="4">The sequence shown here is derived from an EMBL/GenBank/DDBJ whole genome shotgun (WGS) entry which is preliminary data.</text>
</comment>
<dbReference type="OrthoDB" id="923517at2"/>
<keyword evidence="1" id="KW-1133">Transmembrane helix</keyword>
<dbReference type="InterPro" id="IPR012373">
    <property type="entry name" value="Ferrdict_sens_TM"/>
</dbReference>
<accession>A0A562TC26</accession>
<evidence type="ECO:0000259" key="2">
    <source>
        <dbReference type="Pfam" id="PF04773"/>
    </source>
</evidence>
<dbReference type="AlphaFoldDB" id="A0A562TC26"/>
<dbReference type="Proteomes" id="UP000316778">
    <property type="component" value="Unassembled WGS sequence"/>
</dbReference>
<keyword evidence="1" id="KW-0472">Membrane</keyword>
<dbReference type="PANTHER" id="PTHR30273:SF2">
    <property type="entry name" value="PROTEIN FECR"/>
    <property type="match status" value="1"/>
</dbReference>